<dbReference type="AlphaFoldDB" id="A0A813MSE5"/>
<dbReference type="Proteomes" id="UP000663879">
    <property type="component" value="Unassembled WGS sequence"/>
</dbReference>
<accession>A0A813MSE5</accession>
<evidence type="ECO:0000256" key="3">
    <source>
        <dbReference type="ARBA" id="ARBA00022180"/>
    </source>
</evidence>
<evidence type="ECO:0000256" key="14">
    <source>
        <dbReference type="RuleBase" id="RU369077"/>
    </source>
</evidence>
<proteinExistence type="inferred from homology"/>
<dbReference type="GO" id="GO:0051560">
    <property type="term" value="P:mitochondrial calcium ion homeostasis"/>
    <property type="evidence" value="ECO:0007669"/>
    <property type="project" value="UniProtKB-UniRule"/>
</dbReference>
<name>A0A813MSE5_9BILA</name>
<dbReference type="InterPro" id="IPR018782">
    <property type="entry name" value="MCU_reg"/>
</dbReference>
<keyword evidence="5 14" id="KW-0109">Calcium transport</keyword>
<comment type="subcellular location">
    <subcellularLocation>
        <location evidence="1 14">Mitochondrion inner membrane</location>
        <topology evidence="1 14">Single-pass membrane protein</topology>
    </subcellularLocation>
</comment>
<dbReference type="PANTHER" id="PTHR33904:SF1">
    <property type="entry name" value="ESSENTIAL MCU REGULATOR, MITOCHONDRIAL"/>
    <property type="match status" value="1"/>
</dbReference>
<comment type="function">
    <text evidence="14">Essential regulatory subunit of the mitochondrial calcium uniporter complex (uniplex), a complex that mediates calcium uptake into mitochondria.</text>
</comment>
<evidence type="ECO:0000256" key="4">
    <source>
        <dbReference type="ARBA" id="ARBA00022448"/>
    </source>
</evidence>
<evidence type="ECO:0000256" key="7">
    <source>
        <dbReference type="ARBA" id="ARBA00022792"/>
    </source>
</evidence>
<evidence type="ECO:0000313" key="15">
    <source>
        <dbReference type="EMBL" id="CAF0726246.1"/>
    </source>
</evidence>
<dbReference type="Pfam" id="PF10161">
    <property type="entry name" value="DDDD"/>
    <property type="match status" value="1"/>
</dbReference>
<comment type="caution">
    <text evidence="15">The sequence shown here is derived from an EMBL/GenBank/DDBJ whole genome shotgun (WGS) entry which is preliminary data.</text>
</comment>
<evidence type="ECO:0000256" key="2">
    <source>
        <dbReference type="ARBA" id="ARBA00008958"/>
    </source>
</evidence>
<dbReference type="GO" id="GO:0036444">
    <property type="term" value="P:calcium import into the mitochondrion"/>
    <property type="evidence" value="ECO:0007669"/>
    <property type="project" value="UniProtKB-UniRule"/>
</dbReference>
<evidence type="ECO:0000256" key="1">
    <source>
        <dbReference type="ARBA" id="ARBA00004434"/>
    </source>
</evidence>
<comment type="similarity">
    <text evidence="2 14">Belongs to the SMDT1/EMRE family.</text>
</comment>
<dbReference type="PANTHER" id="PTHR33904">
    <property type="entry name" value="ESSENTIAL MCU REGULATOR, MITOCHONDRIAL"/>
    <property type="match status" value="1"/>
</dbReference>
<keyword evidence="4 14" id="KW-0813">Transport</keyword>
<feature type="transmembrane region" description="Helical" evidence="14">
    <location>
        <begin position="88"/>
        <end position="106"/>
    </location>
</feature>
<keyword evidence="9 14" id="KW-0809">Transit peptide</keyword>
<keyword evidence="8 14" id="KW-0106">Calcium</keyword>
<dbReference type="GO" id="GO:1990246">
    <property type="term" value="C:uniplex complex"/>
    <property type="evidence" value="ECO:0007669"/>
    <property type="project" value="UniProtKB-UniRule"/>
</dbReference>
<keyword evidence="7 14" id="KW-0999">Mitochondrion inner membrane</keyword>
<reference evidence="15" key="1">
    <citation type="submission" date="2021-02" db="EMBL/GenBank/DDBJ databases">
        <authorList>
            <person name="Nowell W R."/>
        </authorList>
    </citation>
    <scope>NUCLEOTIDE SEQUENCE</scope>
    <source>
        <strain evidence="15">Ploen Becks lab</strain>
    </source>
</reference>
<evidence type="ECO:0000256" key="6">
    <source>
        <dbReference type="ARBA" id="ARBA00022692"/>
    </source>
</evidence>
<keyword evidence="11 14" id="KW-0406">Ion transport</keyword>
<evidence type="ECO:0000256" key="13">
    <source>
        <dbReference type="ARBA" id="ARBA00023136"/>
    </source>
</evidence>
<gene>
    <name evidence="15" type="ORF">OXX778_LOCUS2533</name>
</gene>
<evidence type="ECO:0000256" key="8">
    <source>
        <dbReference type="ARBA" id="ARBA00022837"/>
    </source>
</evidence>
<keyword evidence="16" id="KW-1185">Reference proteome</keyword>
<keyword evidence="13 14" id="KW-0472">Membrane</keyword>
<evidence type="ECO:0000256" key="9">
    <source>
        <dbReference type="ARBA" id="ARBA00022946"/>
    </source>
</evidence>
<evidence type="ECO:0000313" key="16">
    <source>
        <dbReference type="Proteomes" id="UP000663879"/>
    </source>
</evidence>
<keyword evidence="6 14" id="KW-0812">Transmembrane</keyword>
<keyword evidence="10 14" id="KW-1133">Transmembrane helix</keyword>
<protein>
    <recommendedName>
        <fullName evidence="3 14">Essential MCU regulator, mitochondrial</fullName>
    </recommendedName>
    <alternativeName>
        <fullName evidence="14">Single-pass membrane protein with aspartate-rich tail 1, mitochondrial</fullName>
    </alternativeName>
</protein>
<comment type="subunit">
    <text evidence="14">Component of the uniplex complex. Interacts (via the transmembrane region) with MCU (via the first transmembrane region); the interaction is direct.</text>
</comment>
<dbReference type="OrthoDB" id="10039145at2759"/>
<evidence type="ECO:0000256" key="5">
    <source>
        <dbReference type="ARBA" id="ARBA00022568"/>
    </source>
</evidence>
<evidence type="ECO:0000256" key="11">
    <source>
        <dbReference type="ARBA" id="ARBA00023065"/>
    </source>
</evidence>
<dbReference type="EMBL" id="CAJNOC010000200">
    <property type="protein sequence ID" value="CAF0726246.1"/>
    <property type="molecule type" value="Genomic_DNA"/>
</dbReference>
<organism evidence="15 16">
    <name type="scientific">Brachionus calyciflorus</name>
    <dbReference type="NCBI Taxonomy" id="104777"/>
    <lineage>
        <taxon>Eukaryota</taxon>
        <taxon>Metazoa</taxon>
        <taxon>Spiralia</taxon>
        <taxon>Gnathifera</taxon>
        <taxon>Rotifera</taxon>
        <taxon>Eurotatoria</taxon>
        <taxon>Monogononta</taxon>
        <taxon>Pseudotrocha</taxon>
        <taxon>Ploima</taxon>
        <taxon>Brachionidae</taxon>
        <taxon>Brachionus</taxon>
    </lineage>
</organism>
<evidence type="ECO:0000256" key="10">
    <source>
        <dbReference type="ARBA" id="ARBA00022989"/>
    </source>
</evidence>
<keyword evidence="12 14" id="KW-0496">Mitochondrion</keyword>
<evidence type="ECO:0000256" key="12">
    <source>
        <dbReference type="ARBA" id="ARBA00023128"/>
    </source>
</evidence>
<sequence>MRSLIQSRCRKFGTHHGNNILFGKIDKNPIKQVINHSHFGKQIQELSKSSAFKPFNKSCYFQNEYHLLTTVYSPSGAIADMPKWYRFGLIKISATIVAFVLIGSVISKTFVTLLEEYDIFKPEDDDDEDDD</sequence>